<dbReference type="Pfam" id="PF00248">
    <property type="entry name" value="Aldo_ket_red"/>
    <property type="match status" value="1"/>
</dbReference>
<dbReference type="GO" id="GO:0016491">
    <property type="term" value="F:oxidoreductase activity"/>
    <property type="evidence" value="ECO:0007669"/>
    <property type="project" value="UniProtKB-KW"/>
</dbReference>
<evidence type="ECO:0000313" key="4">
    <source>
        <dbReference type="Proteomes" id="UP000799772"/>
    </source>
</evidence>
<gene>
    <name evidence="3" type="ORF">NA57DRAFT_36485</name>
</gene>
<dbReference type="GO" id="GO:0005737">
    <property type="term" value="C:cytoplasm"/>
    <property type="evidence" value="ECO:0007669"/>
    <property type="project" value="TreeGrafter"/>
</dbReference>
<dbReference type="InterPro" id="IPR036812">
    <property type="entry name" value="NAD(P)_OxRdtase_dom_sf"/>
</dbReference>
<dbReference type="EMBL" id="ML978124">
    <property type="protein sequence ID" value="KAF2100392.1"/>
    <property type="molecule type" value="Genomic_DNA"/>
</dbReference>
<keyword evidence="4" id="KW-1185">Reference proteome</keyword>
<sequence length="343" mass="38476">MAPPTLPTHQLGKDGPQVTAIGYGMMGLSANYGAPLPDDQRFALLDKIYEAGELFWDSSDSYGDSEVLIGRWFAQHPERRKDIFLCTKFGQRFQPDGSRAVDSSPAWVRQACENSLKKMGVDTIDLWYSHRQDKKTPIEQTVRAMDEMRKEGKVRYLGLSECSANSLRRACKAAKISAVQLEYSPFSLEIESEQIDLLRTARELGVAVVAYSPVGRGMLTGTITSPDQFEPGDFRARIPRFSKENFHKNIELVDNMKKIAQKKGCTPAQLALAWVLAQGKDVIPIPGTTKFERFEENMGALKVKLTPEEVKEIRDMAKACEPEGDRYPDFMMGHLFADTPEEA</sequence>
<dbReference type="Proteomes" id="UP000799772">
    <property type="component" value="Unassembled WGS sequence"/>
</dbReference>
<dbReference type="AlphaFoldDB" id="A0A9P4MAI0"/>
<dbReference type="SUPFAM" id="SSF51430">
    <property type="entry name" value="NAD(P)-linked oxidoreductase"/>
    <property type="match status" value="1"/>
</dbReference>
<dbReference type="PANTHER" id="PTHR43625:SF40">
    <property type="entry name" value="ALDO-KETO REDUCTASE YAKC [NADP(+)]"/>
    <property type="match status" value="1"/>
</dbReference>
<feature type="domain" description="NADP-dependent oxidoreductase" evidence="2">
    <location>
        <begin position="20"/>
        <end position="316"/>
    </location>
</feature>
<reference evidence="3" key="1">
    <citation type="journal article" date="2020" name="Stud. Mycol.">
        <title>101 Dothideomycetes genomes: a test case for predicting lifestyles and emergence of pathogens.</title>
        <authorList>
            <person name="Haridas S."/>
            <person name="Albert R."/>
            <person name="Binder M."/>
            <person name="Bloem J."/>
            <person name="Labutti K."/>
            <person name="Salamov A."/>
            <person name="Andreopoulos B."/>
            <person name="Baker S."/>
            <person name="Barry K."/>
            <person name="Bills G."/>
            <person name="Bluhm B."/>
            <person name="Cannon C."/>
            <person name="Castanera R."/>
            <person name="Culley D."/>
            <person name="Daum C."/>
            <person name="Ezra D."/>
            <person name="Gonzalez J."/>
            <person name="Henrissat B."/>
            <person name="Kuo A."/>
            <person name="Liang C."/>
            <person name="Lipzen A."/>
            <person name="Lutzoni F."/>
            <person name="Magnuson J."/>
            <person name="Mondo S."/>
            <person name="Nolan M."/>
            <person name="Ohm R."/>
            <person name="Pangilinan J."/>
            <person name="Park H.-J."/>
            <person name="Ramirez L."/>
            <person name="Alfaro M."/>
            <person name="Sun H."/>
            <person name="Tritt A."/>
            <person name="Yoshinaga Y."/>
            <person name="Zwiers L.-H."/>
            <person name="Turgeon B."/>
            <person name="Goodwin S."/>
            <person name="Spatafora J."/>
            <person name="Crous P."/>
            <person name="Grigoriev I."/>
        </authorList>
    </citation>
    <scope>NUCLEOTIDE SEQUENCE</scope>
    <source>
        <strain evidence="3">CBS 133067</strain>
    </source>
</reference>
<evidence type="ECO:0000313" key="3">
    <source>
        <dbReference type="EMBL" id="KAF2100392.1"/>
    </source>
</evidence>
<keyword evidence="1" id="KW-0560">Oxidoreductase</keyword>
<proteinExistence type="predicted"/>
<dbReference type="PANTHER" id="PTHR43625">
    <property type="entry name" value="AFLATOXIN B1 ALDEHYDE REDUCTASE"/>
    <property type="match status" value="1"/>
</dbReference>
<protein>
    <submittedName>
        <fullName evidence="3">Aldo-keto reductase</fullName>
    </submittedName>
</protein>
<evidence type="ECO:0000259" key="2">
    <source>
        <dbReference type="Pfam" id="PF00248"/>
    </source>
</evidence>
<comment type="caution">
    <text evidence="3">The sequence shown here is derived from an EMBL/GenBank/DDBJ whole genome shotgun (WGS) entry which is preliminary data.</text>
</comment>
<organism evidence="3 4">
    <name type="scientific">Rhizodiscina lignyota</name>
    <dbReference type="NCBI Taxonomy" id="1504668"/>
    <lineage>
        <taxon>Eukaryota</taxon>
        <taxon>Fungi</taxon>
        <taxon>Dikarya</taxon>
        <taxon>Ascomycota</taxon>
        <taxon>Pezizomycotina</taxon>
        <taxon>Dothideomycetes</taxon>
        <taxon>Pleosporomycetidae</taxon>
        <taxon>Aulographales</taxon>
        <taxon>Rhizodiscinaceae</taxon>
        <taxon>Rhizodiscina</taxon>
    </lineage>
</organism>
<dbReference type="InterPro" id="IPR050791">
    <property type="entry name" value="Aldo-Keto_reductase"/>
</dbReference>
<evidence type="ECO:0000256" key="1">
    <source>
        <dbReference type="ARBA" id="ARBA00023002"/>
    </source>
</evidence>
<dbReference type="Gene3D" id="3.20.20.100">
    <property type="entry name" value="NADP-dependent oxidoreductase domain"/>
    <property type="match status" value="1"/>
</dbReference>
<accession>A0A9P4MAI0</accession>
<dbReference type="InterPro" id="IPR023210">
    <property type="entry name" value="NADP_OxRdtase_dom"/>
</dbReference>
<dbReference type="OrthoDB" id="37537at2759"/>
<name>A0A9P4MAI0_9PEZI</name>